<gene>
    <name evidence="1" type="ORF">llap_11832</name>
</gene>
<reference evidence="2" key="1">
    <citation type="submission" date="2017-11" db="EMBL/GenBank/DDBJ databases">
        <authorList>
            <person name="Lima N.C."/>
            <person name="Parody-Merino A.M."/>
            <person name="Battley P.F."/>
            <person name="Fidler A.E."/>
            <person name="Prosdocimi F."/>
        </authorList>
    </citation>
    <scope>NUCLEOTIDE SEQUENCE [LARGE SCALE GENOMIC DNA]</scope>
</reference>
<evidence type="ECO:0000313" key="1">
    <source>
        <dbReference type="EMBL" id="PKU37861.1"/>
    </source>
</evidence>
<proteinExistence type="predicted"/>
<name>A0A2I0TVP2_LIMLA</name>
<sequence>MSKGLEGVCFAMDLSPVRVPCDRPTGGRQRGGGHCGPACAQFTGARRSTCLCGVKAASKEVGWGGGDNVELLSGSSQQVCSPGVGVGVREQGWELRGEGDGRGEDALLQYGSGLKEAGEEEVVPAGRKGHGDGNDSSEGVWGLLAISLTGKPVSGPVLKIVVTALTLSEAGLWLDCLHLKVPKIDVDPLEHCAVQSSTSLILFSSAGLIPSSASERDGQENWLYQEQSYSFVLQNREGLGF</sequence>
<reference evidence="2" key="2">
    <citation type="submission" date="2017-12" db="EMBL/GenBank/DDBJ databases">
        <title>Genome sequence of the Bar-tailed Godwit (Limosa lapponica baueri).</title>
        <authorList>
            <person name="Lima N.C.B."/>
            <person name="Parody-Merino A.M."/>
            <person name="Battley P.F."/>
            <person name="Fidler A.E."/>
            <person name="Prosdocimi F."/>
        </authorList>
    </citation>
    <scope>NUCLEOTIDE SEQUENCE [LARGE SCALE GENOMIC DNA]</scope>
</reference>
<keyword evidence="2" id="KW-1185">Reference proteome</keyword>
<organism evidence="1 2">
    <name type="scientific">Limosa lapponica baueri</name>
    <dbReference type="NCBI Taxonomy" id="1758121"/>
    <lineage>
        <taxon>Eukaryota</taxon>
        <taxon>Metazoa</taxon>
        <taxon>Chordata</taxon>
        <taxon>Craniata</taxon>
        <taxon>Vertebrata</taxon>
        <taxon>Euteleostomi</taxon>
        <taxon>Archelosauria</taxon>
        <taxon>Archosauria</taxon>
        <taxon>Dinosauria</taxon>
        <taxon>Saurischia</taxon>
        <taxon>Theropoda</taxon>
        <taxon>Coelurosauria</taxon>
        <taxon>Aves</taxon>
        <taxon>Neognathae</taxon>
        <taxon>Neoaves</taxon>
        <taxon>Charadriiformes</taxon>
        <taxon>Scolopacidae</taxon>
        <taxon>Limosa</taxon>
    </lineage>
</organism>
<evidence type="ECO:0000313" key="2">
    <source>
        <dbReference type="Proteomes" id="UP000233556"/>
    </source>
</evidence>
<dbReference type="AlphaFoldDB" id="A0A2I0TVP2"/>
<dbReference type="EMBL" id="KZ506947">
    <property type="protein sequence ID" value="PKU37861.1"/>
    <property type="molecule type" value="Genomic_DNA"/>
</dbReference>
<protein>
    <submittedName>
        <fullName evidence="1">Uncharacterized protein</fullName>
    </submittedName>
</protein>
<accession>A0A2I0TVP2</accession>
<dbReference type="Proteomes" id="UP000233556">
    <property type="component" value="Unassembled WGS sequence"/>
</dbReference>